<name>A0A073K6I7_9BACI</name>
<dbReference type="RefSeq" id="WP_033678250.1">
    <property type="nucleotide sequence ID" value="NZ_JOTM01000042.1"/>
</dbReference>
<evidence type="ECO:0000313" key="1">
    <source>
        <dbReference type="EMBL" id="KEK22062.1"/>
    </source>
</evidence>
<gene>
    <name evidence="1" type="ORF">BAGA_22475</name>
</gene>
<dbReference type="AlphaFoldDB" id="A0A073K6I7"/>
<evidence type="ECO:0000313" key="2">
    <source>
        <dbReference type="Proteomes" id="UP000027778"/>
    </source>
</evidence>
<proteinExistence type="predicted"/>
<organism evidence="1 2">
    <name type="scientific">Bacillus gaemokensis</name>
    <dbReference type="NCBI Taxonomy" id="574375"/>
    <lineage>
        <taxon>Bacteria</taxon>
        <taxon>Bacillati</taxon>
        <taxon>Bacillota</taxon>
        <taxon>Bacilli</taxon>
        <taxon>Bacillales</taxon>
        <taxon>Bacillaceae</taxon>
        <taxon>Bacillus</taxon>
        <taxon>Bacillus cereus group</taxon>
    </lineage>
</organism>
<dbReference type="STRING" id="574375.AZF08_21820"/>
<reference evidence="1 2" key="1">
    <citation type="submission" date="2014-06" db="EMBL/GenBank/DDBJ databases">
        <title>Draft genome sequence of Bacillus gaemokensis JCM 15801 (MCCC 1A00707).</title>
        <authorList>
            <person name="Lai Q."/>
            <person name="Liu Y."/>
            <person name="Shao Z."/>
        </authorList>
    </citation>
    <scope>NUCLEOTIDE SEQUENCE [LARGE SCALE GENOMIC DNA]</scope>
    <source>
        <strain evidence="1 2">JCM 15801</strain>
    </source>
</reference>
<protein>
    <submittedName>
        <fullName evidence="1">Uncharacterized protein</fullName>
    </submittedName>
</protein>
<accession>A0A073K6I7</accession>
<comment type="caution">
    <text evidence="1">The sequence shown here is derived from an EMBL/GenBank/DDBJ whole genome shotgun (WGS) entry which is preliminary data.</text>
</comment>
<sequence>MTKFKKSLFKAYGKYLDRIANTDIEDSLTAYVESEEWLKENGLGREFLEEVEQRLEKEMNLI</sequence>
<keyword evidence="2" id="KW-1185">Reference proteome</keyword>
<dbReference type="Proteomes" id="UP000027778">
    <property type="component" value="Unassembled WGS sequence"/>
</dbReference>
<dbReference type="EMBL" id="JOTM01000042">
    <property type="protein sequence ID" value="KEK22062.1"/>
    <property type="molecule type" value="Genomic_DNA"/>
</dbReference>